<accession>A0A2T1LZ16</accession>
<sequence length="70" mass="8012">MLVILADEQILSTQQVCQGCLLATHQGLPRWYQGKLRCGRMLEEAKQFLPQNSQPTLYECKMGFRVANID</sequence>
<name>A0A2T1LZ16_9CHRO</name>
<reference evidence="1 2" key="2">
    <citation type="submission" date="2018-03" db="EMBL/GenBank/DDBJ databases">
        <authorList>
            <person name="Keele B.F."/>
        </authorList>
    </citation>
    <scope>NUCLEOTIDE SEQUENCE [LARGE SCALE GENOMIC DNA]</scope>
    <source>
        <strain evidence="1 2">CCALA 016</strain>
    </source>
</reference>
<reference evidence="1 2" key="1">
    <citation type="submission" date="2018-03" db="EMBL/GenBank/DDBJ databases">
        <title>The ancient ancestry and fast evolution of plastids.</title>
        <authorList>
            <person name="Moore K.R."/>
            <person name="Magnabosco C."/>
            <person name="Momper L."/>
            <person name="Gold D.A."/>
            <person name="Bosak T."/>
            <person name="Fournier G.P."/>
        </authorList>
    </citation>
    <scope>NUCLEOTIDE SEQUENCE [LARGE SCALE GENOMIC DNA]</scope>
    <source>
        <strain evidence="1 2">CCALA 016</strain>
    </source>
</reference>
<keyword evidence="2" id="KW-1185">Reference proteome</keyword>
<protein>
    <submittedName>
        <fullName evidence="1">Uncharacterized protein</fullName>
    </submittedName>
</protein>
<organism evidence="1 2">
    <name type="scientific">Aphanothece hegewaldii CCALA 016</name>
    <dbReference type="NCBI Taxonomy" id="2107694"/>
    <lineage>
        <taxon>Bacteria</taxon>
        <taxon>Bacillati</taxon>
        <taxon>Cyanobacteriota</taxon>
        <taxon>Cyanophyceae</taxon>
        <taxon>Oscillatoriophycideae</taxon>
        <taxon>Chroococcales</taxon>
        <taxon>Aphanothecaceae</taxon>
        <taxon>Aphanothece</taxon>
    </lineage>
</organism>
<dbReference type="OrthoDB" id="515521at2"/>
<gene>
    <name evidence="1" type="ORF">C7H19_08670</name>
</gene>
<dbReference type="Proteomes" id="UP000239001">
    <property type="component" value="Unassembled WGS sequence"/>
</dbReference>
<dbReference type="EMBL" id="PXOH01000007">
    <property type="protein sequence ID" value="PSF37618.1"/>
    <property type="molecule type" value="Genomic_DNA"/>
</dbReference>
<dbReference type="AlphaFoldDB" id="A0A2T1LZ16"/>
<proteinExistence type="predicted"/>
<evidence type="ECO:0000313" key="1">
    <source>
        <dbReference type="EMBL" id="PSF37618.1"/>
    </source>
</evidence>
<comment type="caution">
    <text evidence="1">The sequence shown here is derived from an EMBL/GenBank/DDBJ whole genome shotgun (WGS) entry which is preliminary data.</text>
</comment>
<dbReference type="RefSeq" id="WP_106456484.1">
    <property type="nucleotide sequence ID" value="NZ_PXOH01000007.1"/>
</dbReference>
<evidence type="ECO:0000313" key="2">
    <source>
        <dbReference type="Proteomes" id="UP000239001"/>
    </source>
</evidence>